<evidence type="ECO:0000313" key="3">
    <source>
        <dbReference type="Proteomes" id="UP000499080"/>
    </source>
</evidence>
<dbReference type="AlphaFoldDB" id="A0A4Y2K5Y1"/>
<dbReference type="EMBL" id="BGPR01004211">
    <property type="protein sequence ID" value="GBM97195.1"/>
    <property type="molecule type" value="Genomic_DNA"/>
</dbReference>
<proteinExistence type="predicted"/>
<name>A0A4Y2K5Y1_ARAVE</name>
<comment type="caution">
    <text evidence="2">The sequence shown here is derived from an EMBL/GenBank/DDBJ whole genome shotgun (WGS) entry which is preliminary data.</text>
</comment>
<organism evidence="2 3">
    <name type="scientific">Araneus ventricosus</name>
    <name type="common">Orbweaver spider</name>
    <name type="synonym">Epeira ventricosa</name>
    <dbReference type="NCBI Taxonomy" id="182803"/>
    <lineage>
        <taxon>Eukaryota</taxon>
        <taxon>Metazoa</taxon>
        <taxon>Ecdysozoa</taxon>
        <taxon>Arthropoda</taxon>
        <taxon>Chelicerata</taxon>
        <taxon>Arachnida</taxon>
        <taxon>Araneae</taxon>
        <taxon>Araneomorphae</taxon>
        <taxon>Entelegynae</taxon>
        <taxon>Araneoidea</taxon>
        <taxon>Araneidae</taxon>
        <taxon>Araneus</taxon>
    </lineage>
</organism>
<protein>
    <submittedName>
        <fullName evidence="2">Uncharacterized protein</fullName>
    </submittedName>
</protein>
<sequence>MESCSEPTTLSSHYRDSGTRYEAQYRDSDTRHEDKYRDSGTRLNIETLARGTRINIKTLARVSISRFWADVSKLAFTLQTFSPHQCEGRCLTDPHTFRT</sequence>
<reference evidence="2 3" key="1">
    <citation type="journal article" date="2019" name="Sci. Rep.">
        <title>Orb-weaving spider Araneus ventricosus genome elucidates the spidroin gene catalogue.</title>
        <authorList>
            <person name="Kono N."/>
            <person name="Nakamura H."/>
            <person name="Ohtoshi R."/>
            <person name="Moran D.A.P."/>
            <person name="Shinohara A."/>
            <person name="Yoshida Y."/>
            <person name="Fujiwara M."/>
            <person name="Mori M."/>
            <person name="Tomita M."/>
            <person name="Arakawa K."/>
        </authorList>
    </citation>
    <scope>NUCLEOTIDE SEQUENCE [LARGE SCALE GENOMIC DNA]</scope>
</reference>
<evidence type="ECO:0000256" key="1">
    <source>
        <dbReference type="SAM" id="MobiDB-lite"/>
    </source>
</evidence>
<evidence type="ECO:0000313" key="2">
    <source>
        <dbReference type="EMBL" id="GBM97195.1"/>
    </source>
</evidence>
<gene>
    <name evidence="2" type="ORF">AVEN_149523_1</name>
</gene>
<feature type="compositionally biased region" description="Basic and acidic residues" evidence="1">
    <location>
        <begin position="13"/>
        <end position="35"/>
    </location>
</feature>
<feature type="region of interest" description="Disordered" evidence="1">
    <location>
        <begin position="1"/>
        <end position="35"/>
    </location>
</feature>
<accession>A0A4Y2K5Y1</accession>
<feature type="compositionally biased region" description="Polar residues" evidence="1">
    <location>
        <begin position="1"/>
        <end position="12"/>
    </location>
</feature>
<keyword evidence="3" id="KW-1185">Reference proteome</keyword>
<dbReference type="Proteomes" id="UP000499080">
    <property type="component" value="Unassembled WGS sequence"/>
</dbReference>